<reference evidence="4 5" key="1">
    <citation type="journal article" date="2021" name="Comput. Struct. Biotechnol. J.">
        <title>De novo genome assembly of the potent medicinal plant Rehmannia glutinosa using nanopore technology.</title>
        <authorList>
            <person name="Ma L."/>
            <person name="Dong C."/>
            <person name="Song C."/>
            <person name="Wang X."/>
            <person name="Zheng X."/>
            <person name="Niu Y."/>
            <person name="Chen S."/>
            <person name="Feng W."/>
        </authorList>
    </citation>
    <scope>NUCLEOTIDE SEQUENCE [LARGE SCALE GENOMIC DNA]</scope>
    <source>
        <strain evidence="4">DH-2019</strain>
    </source>
</reference>
<dbReference type="Gene3D" id="3.40.50.720">
    <property type="entry name" value="NAD(P)-binding Rossmann-like Domain"/>
    <property type="match status" value="1"/>
</dbReference>
<dbReference type="Proteomes" id="UP001318860">
    <property type="component" value="Unassembled WGS sequence"/>
</dbReference>
<keyword evidence="5" id="KW-1185">Reference proteome</keyword>
<evidence type="ECO:0000313" key="5">
    <source>
        <dbReference type="Proteomes" id="UP001318860"/>
    </source>
</evidence>
<evidence type="ECO:0000313" key="4">
    <source>
        <dbReference type="EMBL" id="KAK6141333.1"/>
    </source>
</evidence>
<dbReference type="InterPro" id="IPR001381">
    <property type="entry name" value="DHquinase_I"/>
</dbReference>
<dbReference type="PANTHER" id="PTHR21089">
    <property type="entry name" value="SHIKIMATE DEHYDROGENASE"/>
    <property type="match status" value="1"/>
</dbReference>
<proteinExistence type="inferred from homology"/>
<comment type="caution">
    <text evidence="4">The sequence shown here is derived from an EMBL/GenBank/DDBJ whole genome shotgun (WGS) entry which is preliminary data.</text>
</comment>
<feature type="domain" description="SDH C-terminal" evidence="3">
    <location>
        <begin position="296"/>
        <end position="326"/>
    </location>
</feature>
<evidence type="ECO:0000259" key="3">
    <source>
        <dbReference type="Pfam" id="PF18317"/>
    </source>
</evidence>
<dbReference type="InterPro" id="IPR046346">
    <property type="entry name" value="Aminoacid_DH-like_N_sf"/>
</dbReference>
<dbReference type="EMBL" id="JABTTQ020000152">
    <property type="protein sequence ID" value="KAK6141333.1"/>
    <property type="molecule type" value="Genomic_DNA"/>
</dbReference>
<sequence>MQVPLIARAKGERGLISQLLGPKYGAFMIMGSLGDSKIEPGLPPLSSIRQVYNKLENVNSDTKIFGVVSNPVGHSKGPLLHNPAFRQTGYNGIYVPLLVDDIKDFFRVYSCSDFAGFSVGIPHKETALSCCDEVHPLAQYIGAVNTIVRRPADGKLVGYNTDYKSFDIETKQESHVSPIAGKLFVLVGAGRAIAFGARSRGARVVIFNRNFERAKTLATAVSGEALPYESLNGFRPETGMILTNASVVGMEPNVDQTPVSKAALKSYELVFDAVYTPRNTRLLQEAAEIGAVVGSGVEMFIRQAIGQFKLFTGGLAPEDFMRKIVLEQF</sequence>
<dbReference type="InterPro" id="IPR036291">
    <property type="entry name" value="NAD(P)-bd_dom_sf"/>
</dbReference>
<dbReference type="Pfam" id="PF01488">
    <property type="entry name" value="Shikimate_DH"/>
    <property type="match status" value="1"/>
</dbReference>
<dbReference type="InterPro" id="IPR006151">
    <property type="entry name" value="Shikm_DH/Glu-tRNA_Rdtase"/>
</dbReference>
<gene>
    <name evidence="4" type="ORF">DH2020_024931</name>
</gene>
<dbReference type="HAMAP" id="MF_00222">
    <property type="entry name" value="Shikimate_DH_AroE"/>
    <property type="match status" value="1"/>
</dbReference>
<evidence type="ECO:0000259" key="2">
    <source>
        <dbReference type="Pfam" id="PF08501"/>
    </source>
</evidence>
<dbReference type="InterPro" id="IPR022893">
    <property type="entry name" value="Shikimate_DH_fam"/>
</dbReference>
<dbReference type="InterPro" id="IPR041121">
    <property type="entry name" value="SDH_C"/>
</dbReference>
<organism evidence="4 5">
    <name type="scientific">Rehmannia glutinosa</name>
    <name type="common">Chinese foxglove</name>
    <dbReference type="NCBI Taxonomy" id="99300"/>
    <lineage>
        <taxon>Eukaryota</taxon>
        <taxon>Viridiplantae</taxon>
        <taxon>Streptophyta</taxon>
        <taxon>Embryophyta</taxon>
        <taxon>Tracheophyta</taxon>
        <taxon>Spermatophyta</taxon>
        <taxon>Magnoliopsida</taxon>
        <taxon>eudicotyledons</taxon>
        <taxon>Gunneridae</taxon>
        <taxon>Pentapetalae</taxon>
        <taxon>asterids</taxon>
        <taxon>lamiids</taxon>
        <taxon>Lamiales</taxon>
        <taxon>Orobanchaceae</taxon>
        <taxon>Rehmannieae</taxon>
        <taxon>Rehmannia</taxon>
    </lineage>
</organism>
<dbReference type="Gene3D" id="3.40.50.10860">
    <property type="entry name" value="Leucine Dehydrogenase, chain A, domain 1"/>
    <property type="match status" value="1"/>
</dbReference>
<dbReference type="Pfam" id="PF08501">
    <property type="entry name" value="Shikimate_dh_N"/>
    <property type="match status" value="1"/>
</dbReference>
<name>A0ABR0W3K6_REHGL</name>
<feature type="domain" description="Quinate/shikimate 5-dehydrogenase/glutamyl-tRNA reductase" evidence="1">
    <location>
        <begin position="176"/>
        <end position="279"/>
    </location>
</feature>
<dbReference type="SUPFAM" id="SSF53223">
    <property type="entry name" value="Aminoacid dehydrogenase-like, N-terminal domain"/>
    <property type="match status" value="1"/>
</dbReference>
<dbReference type="InterPro" id="IPR013785">
    <property type="entry name" value="Aldolase_TIM"/>
</dbReference>
<dbReference type="InterPro" id="IPR013708">
    <property type="entry name" value="Shikimate_DH-bd_N"/>
</dbReference>
<dbReference type="Gene3D" id="3.20.20.70">
    <property type="entry name" value="Aldolase class I"/>
    <property type="match status" value="1"/>
</dbReference>
<dbReference type="Pfam" id="PF18317">
    <property type="entry name" value="SDH_C"/>
    <property type="match status" value="1"/>
</dbReference>
<protein>
    <recommendedName>
        <fullName evidence="6">Shikimate dehydrogenase</fullName>
    </recommendedName>
</protein>
<dbReference type="CDD" id="cd01065">
    <property type="entry name" value="NAD_bind_Shikimate_DH"/>
    <property type="match status" value="1"/>
</dbReference>
<dbReference type="PANTHER" id="PTHR21089:SF7">
    <property type="entry name" value="BIFUNCTIONAL 3-DEHYDROQUINATE DEHYDRATASE_SHIKIMATE DEHYDROGENASE, CHLOROPLASTIC-LIKE ISOFORM X1"/>
    <property type="match status" value="1"/>
</dbReference>
<dbReference type="SUPFAM" id="SSF51735">
    <property type="entry name" value="NAD(P)-binding Rossmann-fold domains"/>
    <property type="match status" value="1"/>
</dbReference>
<evidence type="ECO:0000259" key="1">
    <source>
        <dbReference type="Pfam" id="PF01488"/>
    </source>
</evidence>
<feature type="domain" description="Shikimate dehydrogenase substrate binding N-terminal" evidence="2">
    <location>
        <begin position="67"/>
        <end position="147"/>
    </location>
</feature>
<accession>A0ABR0W3K6</accession>
<dbReference type="Pfam" id="PF01487">
    <property type="entry name" value="DHquinase_I"/>
    <property type="match status" value="1"/>
</dbReference>
<evidence type="ECO:0008006" key="6">
    <source>
        <dbReference type="Google" id="ProtNLM"/>
    </source>
</evidence>